<gene>
    <name evidence="3" type="primary">LOC101851865</name>
</gene>
<feature type="compositionally biased region" description="Basic and acidic residues" evidence="1">
    <location>
        <begin position="43"/>
        <end position="56"/>
    </location>
</feature>
<keyword evidence="2" id="KW-1185">Reference proteome</keyword>
<organism evidence="2 3">
    <name type="scientific">Aplysia californica</name>
    <name type="common">California sea hare</name>
    <dbReference type="NCBI Taxonomy" id="6500"/>
    <lineage>
        <taxon>Eukaryota</taxon>
        <taxon>Metazoa</taxon>
        <taxon>Spiralia</taxon>
        <taxon>Lophotrochozoa</taxon>
        <taxon>Mollusca</taxon>
        <taxon>Gastropoda</taxon>
        <taxon>Heterobranchia</taxon>
        <taxon>Euthyneura</taxon>
        <taxon>Tectipleura</taxon>
        <taxon>Aplysiida</taxon>
        <taxon>Aplysioidea</taxon>
        <taxon>Aplysiidae</taxon>
        <taxon>Aplysia</taxon>
    </lineage>
</organism>
<feature type="region of interest" description="Disordered" evidence="1">
    <location>
        <begin position="42"/>
        <end position="61"/>
    </location>
</feature>
<feature type="compositionally biased region" description="Basic and acidic residues" evidence="1">
    <location>
        <begin position="175"/>
        <end position="198"/>
    </location>
</feature>
<feature type="compositionally biased region" description="Polar residues" evidence="1">
    <location>
        <begin position="439"/>
        <end position="469"/>
    </location>
</feature>
<feature type="region of interest" description="Disordered" evidence="1">
    <location>
        <begin position="362"/>
        <end position="481"/>
    </location>
</feature>
<feature type="region of interest" description="Disordered" evidence="1">
    <location>
        <begin position="631"/>
        <end position="656"/>
    </location>
</feature>
<feature type="region of interest" description="Disordered" evidence="1">
    <location>
        <begin position="590"/>
        <end position="617"/>
    </location>
</feature>
<dbReference type="GeneID" id="101851865"/>
<evidence type="ECO:0000256" key="1">
    <source>
        <dbReference type="SAM" id="MobiDB-lite"/>
    </source>
</evidence>
<evidence type="ECO:0000313" key="3">
    <source>
        <dbReference type="RefSeq" id="XP_005098122.1"/>
    </source>
</evidence>
<protein>
    <submittedName>
        <fullName evidence="3">Uncharacterized protein LOC101851865</fullName>
    </submittedName>
</protein>
<proteinExistence type="predicted"/>
<feature type="region of interest" description="Disordered" evidence="1">
    <location>
        <begin position="157"/>
        <end position="218"/>
    </location>
</feature>
<accession>A0ABM0JNZ0</accession>
<reference evidence="3" key="1">
    <citation type="submission" date="2025-08" db="UniProtKB">
        <authorList>
            <consortium name="RefSeq"/>
        </authorList>
    </citation>
    <scope>IDENTIFICATION</scope>
</reference>
<dbReference type="RefSeq" id="XP_005098122.1">
    <property type="nucleotide sequence ID" value="XM_005098065.3"/>
</dbReference>
<sequence>MFLADRGDMFTTGVVKPSVLHSKPLLSDLVACEQGRAWSLRPPKIDDHDMKMEGSKSRNRSILTKTSKKNPFASRQKPPPAFVLFAREPNGYTPLPPSSWPGNRADGTVRSASSLCNLLLVRGVAAPTVLPPPCRMRASKRGEGRVVINAPDRSAHCYLNQPEWPRPEHQRKKSRNPEEKVKCNDLRHSGEGRTQPDHKQKHTRDKSSRGQSEDSEYDETFVERIKSILALARSAVGSSGSSSPAPVKGILKSSSSCMLPVTDGRGLDSPTGSNSRSSTKSQKRVQFRGVGCGEGGGRAQCDGDKRIPNGIACCDDTPHGPIPSEGDGSECVDNDFIMNRDRLGGRSFDNLENSADIRCASPSEKRDVDDCPFTASPFPREDGGFTPQAMRDEEPYDMSVHPNEQFPVKIPKASRRSLQNPRGYDTVIPSRRPKFLGTRNRSGSQRSDNPGTPDLMNSNCPETPSSKSHTFPPPTVRQSPHIAEDDVVLSRHGTLAPSEMAGYAQDFRSNQDLRYASEIPMWIRQRDKTIDSSIANTNVSKKSTKLKGPKGNKVTMSSAVFVSPTVPGGICCKIGNAPISSCHGADIRNPGLTSRAKTPLVDRRETPSNSTGGQATDEKTMRIIRWLYDTEPPTPCPETDRPRTVVVRHPGGVGFQ</sequence>
<feature type="compositionally biased region" description="Polar residues" evidence="1">
    <location>
        <begin position="270"/>
        <end position="280"/>
    </location>
</feature>
<evidence type="ECO:0000313" key="2">
    <source>
        <dbReference type="Proteomes" id="UP000694888"/>
    </source>
</evidence>
<dbReference type="Proteomes" id="UP000694888">
    <property type="component" value="Unplaced"/>
</dbReference>
<feature type="region of interest" description="Disordered" evidence="1">
    <location>
        <begin position="256"/>
        <end position="297"/>
    </location>
</feature>
<name>A0ABM0JNZ0_APLCA</name>